<sequence length="149" mass="17176">MGPKTLAEVREYLHQREHAIFNNLPLLNEIRSFSWERYTEELTTTNTQHNARYTTCTILHTMVQQKRAKHETSPHLPARVTFSSEHLLSGTPTPHRAQGTPLETILKKPPSVTEALPQTKENVYVAQLEGNEHSSCFRFFLTDRKNIPN</sequence>
<comment type="caution">
    <text evidence="1">The sequence shown here is derived from an EMBL/GenBank/DDBJ whole genome shotgun (WGS) entry which is preliminary data.</text>
</comment>
<gene>
    <name evidence="1" type="ORF">NEDG_00081</name>
</gene>
<dbReference type="GeneID" id="93646431"/>
<dbReference type="RefSeq" id="XP_067545207.1">
    <property type="nucleotide sequence ID" value="XM_067687499.1"/>
</dbReference>
<protein>
    <submittedName>
        <fullName evidence="1">Uncharacterized protein</fullName>
    </submittedName>
</protein>
<evidence type="ECO:0000313" key="1">
    <source>
        <dbReference type="EMBL" id="OAG31606.1"/>
    </source>
</evidence>
<proteinExistence type="predicted"/>
<reference evidence="1 2" key="1">
    <citation type="submission" date="2016-02" db="EMBL/GenBank/DDBJ databases">
        <title>Discovery of a natural microsporidian pathogen with a broad tissue tropism in Caenorhabditis elegans.</title>
        <authorList>
            <person name="Luallen R.J."/>
            <person name="Reinke A.W."/>
            <person name="Tong L."/>
            <person name="Botts M.R."/>
            <person name="Felix M.-A."/>
            <person name="Troemel E.R."/>
        </authorList>
    </citation>
    <scope>NUCLEOTIDE SEQUENCE [LARGE SCALE GENOMIC DNA]</scope>
    <source>
        <strain evidence="1 2">JUm2807</strain>
    </source>
</reference>
<dbReference type="EMBL" id="LTDL01000014">
    <property type="protein sequence ID" value="OAG31606.1"/>
    <property type="molecule type" value="Genomic_DNA"/>
</dbReference>
<dbReference type="OrthoDB" id="2186941at2759"/>
<organism evidence="1 2">
    <name type="scientific">Nematocida displodere</name>
    <dbReference type="NCBI Taxonomy" id="1805483"/>
    <lineage>
        <taxon>Eukaryota</taxon>
        <taxon>Fungi</taxon>
        <taxon>Fungi incertae sedis</taxon>
        <taxon>Microsporidia</taxon>
        <taxon>Nematocida</taxon>
    </lineage>
</organism>
<dbReference type="Proteomes" id="UP000185944">
    <property type="component" value="Unassembled WGS sequence"/>
</dbReference>
<name>A0A177EIQ5_9MICR</name>
<accession>A0A177EIQ5</accession>
<evidence type="ECO:0000313" key="2">
    <source>
        <dbReference type="Proteomes" id="UP000185944"/>
    </source>
</evidence>
<dbReference type="VEuPathDB" id="MicrosporidiaDB:NEDG_00081"/>
<keyword evidence="2" id="KW-1185">Reference proteome</keyword>
<dbReference type="AlphaFoldDB" id="A0A177EIQ5"/>